<protein>
    <submittedName>
        <fullName evidence="1">Uncharacterized protein</fullName>
    </submittedName>
</protein>
<dbReference type="OrthoDB" id="9553451at2"/>
<dbReference type="AlphaFoldDB" id="W0DZH7"/>
<organism evidence="1 2">
    <name type="scientific">Thiomicrospira aerophila AL3</name>
    <dbReference type="NCBI Taxonomy" id="717772"/>
    <lineage>
        <taxon>Bacteria</taxon>
        <taxon>Pseudomonadati</taxon>
        <taxon>Pseudomonadota</taxon>
        <taxon>Gammaproteobacteria</taxon>
        <taxon>Thiotrichales</taxon>
        <taxon>Piscirickettsiaceae</taxon>
        <taxon>Thiomicrospira</taxon>
    </lineage>
</organism>
<dbReference type="Proteomes" id="UP000005380">
    <property type="component" value="Chromosome"/>
</dbReference>
<dbReference type="HOGENOM" id="CLU_1069383_0_0_6"/>
<dbReference type="RefSeq" id="WP_006460225.1">
    <property type="nucleotide sequence ID" value="NZ_CP007030.1"/>
</dbReference>
<name>W0DZH7_9GAMM</name>
<evidence type="ECO:0000313" key="1">
    <source>
        <dbReference type="EMBL" id="AHF02394.1"/>
    </source>
</evidence>
<reference evidence="1 2" key="1">
    <citation type="submission" date="2013-12" db="EMBL/GenBank/DDBJ databases">
        <authorList>
            <consortium name="DOE Joint Genome Institute"/>
            <person name="Kappler U."/>
            <person name="Huntemann M."/>
            <person name="Han J."/>
            <person name="Chen A."/>
            <person name="Kyrpides N."/>
            <person name="Mavromatis K."/>
            <person name="Markowitz V."/>
            <person name="Palaniappan K."/>
            <person name="Ivanova N."/>
            <person name="Schaumberg A."/>
            <person name="Pati A."/>
            <person name="Liolios K."/>
            <person name="Nordberg H.P."/>
            <person name="Cantor M.N."/>
            <person name="Hua S.X."/>
            <person name="Woyke T."/>
        </authorList>
    </citation>
    <scope>NUCLEOTIDE SEQUENCE [LARGE SCALE GENOMIC DNA]</scope>
    <source>
        <strain evidence="2">AL2</strain>
    </source>
</reference>
<keyword evidence="2" id="KW-1185">Reference proteome</keyword>
<accession>W0DZH7</accession>
<gene>
    <name evidence="1" type="ORF">THIAE_09655</name>
</gene>
<dbReference type="InParanoid" id="W0DZH7"/>
<dbReference type="KEGG" id="tao:THIAE_09655"/>
<sequence length="272" mass="31396">MAFMTIYWKNEAKLAAIEWAAKKLRYSIDRLNMNSRGITESLDDKIMGDLATIAVAEFFRSSGFAAIAYDQIRTDNFQTPDPGWDLLISKRGIGLGPWARKVQSLKISPDDIPEYAVTVSVKSSRLPRGYNLEKALKRCDFKVLNEHDNNIAKDLKAQIETQVYFDLNKSQLNGLRIIDEHIDEACKDTIEDRSNCSIIFDQLQIEHRYIPCILTRWNYSGKILDYSNNLAKQNKKRTWNSPHDGETKSMWLAPLREGKSFHEIHEIFEHLP</sequence>
<evidence type="ECO:0000313" key="2">
    <source>
        <dbReference type="Proteomes" id="UP000005380"/>
    </source>
</evidence>
<dbReference type="EMBL" id="CP007030">
    <property type="protein sequence ID" value="AHF02394.1"/>
    <property type="molecule type" value="Genomic_DNA"/>
</dbReference>
<proteinExistence type="predicted"/>